<dbReference type="Gene3D" id="3.40.50.720">
    <property type="entry name" value="NAD(P)-binding Rossmann-like Domain"/>
    <property type="match status" value="1"/>
</dbReference>
<dbReference type="EC" id="4.2.1.45" evidence="2"/>
<evidence type="ECO:0000259" key="1">
    <source>
        <dbReference type="Pfam" id="PF16363"/>
    </source>
</evidence>
<dbReference type="SUPFAM" id="SSF51735">
    <property type="entry name" value="NAD(P)-binding Rossmann-fold domains"/>
    <property type="match status" value="1"/>
</dbReference>
<dbReference type="Pfam" id="PF16363">
    <property type="entry name" value="GDP_Man_Dehyd"/>
    <property type="match status" value="1"/>
</dbReference>
<dbReference type="InterPro" id="IPR013445">
    <property type="entry name" value="CDP_4_6_deHydtase"/>
</dbReference>
<accession>A0AAE5LQN0</accession>
<name>A0AAE5LQN0_CLOBE</name>
<evidence type="ECO:0000313" key="3">
    <source>
        <dbReference type="Proteomes" id="UP000822184"/>
    </source>
</evidence>
<dbReference type="GO" id="GO:0047733">
    <property type="term" value="F:CDP-glucose 4,6-dehydratase activity"/>
    <property type="evidence" value="ECO:0007669"/>
    <property type="project" value="UniProtKB-EC"/>
</dbReference>
<dbReference type="CDD" id="cd05252">
    <property type="entry name" value="CDP_GD_SDR_e"/>
    <property type="match status" value="1"/>
</dbReference>
<feature type="domain" description="NAD(P)-binding" evidence="1">
    <location>
        <begin position="22"/>
        <end position="337"/>
    </location>
</feature>
<dbReference type="Proteomes" id="UP000822184">
    <property type="component" value="Unassembled WGS sequence"/>
</dbReference>
<comment type="caution">
    <text evidence="2">The sequence shown here is derived from an EMBL/GenBank/DDBJ whole genome shotgun (WGS) entry which is preliminary data.</text>
</comment>
<dbReference type="InterPro" id="IPR036291">
    <property type="entry name" value="NAD(P)-bd_dom_sf"/>
</dbReference>
<dbReference type="NCBIfam" id="TIGR02622">
    <property type="entry name" value="CDP_4_6_dhtase"/>
    <property type="match status" value="1"/>
</dbReference>
<organism evidence="2 3">
    <name type="scientific">Clostridium beijerinckii</name>
    <name type="common">Clostridium MP</name>
    <dbReference type="NCBI Taxonomy" id="1520"/>
    <lineage>
        <taxon>Bacteria</taxon>
        <taxon>Bacillati</taxon>
        <taxon>Bacillota</taxon>
        <taxon>Clostridia</taxon>
        <taxon>Eubacteriales</taxon>
        <taxon>Clostridiaceae</taxon>
        <taxon>Clostridium</taxon>
    </lineage>
</organism>
<dbReference type="PANTHER" id="PTHR43000">
    <property type="entry name" value="DTDP-D-GLUCOSE 4,6-DEHYDRATASE-RELATED"/>
    <property type="match status" value="1"/>
</dbReference>
<protein>
    <submittedName>
        <fullName evidence="2">CDP-glucose 4,6-dehydratase</fullName>
        <ecNumber evidence="2">4.2.1.45</ecNumber>
    </submittedName>
</protein>
<dbReference type="AlphaFoldDB" id="A0AAE5LQN0"/>
<evidence type="ECO:0000313" key="2">
    <source>
        <dbReference type="EMBL" id="NSB14797.1"/>
    </source>
</evidence>
<gene>
    <name evidence="2" type="ORF">BCD95_003056</name>
</gene>
<dbReference type="EMBL" id="JABTDW010000001">
    <property type="protein sequence ID" value="NSB14797.1"/>
    <property type="molecule type" value="Genomic_DNA"/>
</dbReference>
<dbReference type="Gene3D" id="3.90.25.10">
    <property type="entry name" value="UDP-galactose 4-epimerase, domain 1"/>
    <property type="match status" value="1"/>
</dbReference>
<proteinExistence type="predicted"/>
<reference evidence="2" key="1">
    <citation type="submission" date="2020-06" db="EMBL/GenBank/DDBJ databases">
        <title>Genomic insights into acetone-butanol-ethanol (ABE) fermentation by sequencing solventogenic clostridia strains.</title>
        <authorList>
            <person name="Brown S."/>
        </authorList>
    </citation>
    <scope>NUCLEOTIDE SEQUENCE</scope>
    <source>
        <strain evidence="2">DJ123</strain>
    </source>
</reference>
<sequence length="366" mass="41894">MEDMGVEDKRLNLDKYKGKKVLVTGHTGFKGSWLCMWLLKAGASVIGVSKDPYTKYDNFVLAKLSNKIVDLRNDIRNLDEMENIFNKYEPEFVFHLAAQPLVRLSYEMPVETFDINIKGTINILECIRKSKSVQAGIIITSDKCYENINQIWGYKETDRLGGYDPYSCSKACAELVTGSYINCFFNPNECKDHGKFIATVRAGNVIGGGDWSKDRIIPDIIRSLQNKVPIVIRNPIAIRPWQHVLDPLRGYLMLGTHLISHESEFIGAWNFGPNSNDILTVKDIVSRTIKLWGEGDFIISQNNGPHEAELLSIDCNKAKRYIKWNPILSIDEALKMTVEWYKRYKNSDVYELCMKQIETIEDKSFE</sequence>
<keyword evidence="2" id="KW-0456">Lyase</keyword>
<dbReference type="InterPro" id="IPR016040">
    <property type="entry name" value="NAD(P)-bd_dom"/>
</dbReference>